<evidence type="ECO:0000256" key="4">
    <source>
        <dbReference type="ARBA" id="ARBA00022741"/>
    </source>
</evidence>
<evidence type="ECO:0000256" key="6">
    <source>
        <dbReference type="ARBA" id="ARBA00022989"/>
    </source>
</evidence>
<evidence type="ECO:0000313" key="12">
    <source>
        <dbReference type="Proteomes" id="UP000677126"/>
    </source>
</evidence>
<evidence type="ECO:0000256" key="3">
    <source>
        <dbReference type="ARBA" id="ARBA00022692"/>
    </source>
</evidence>
<feature type="domain" description="Polysaccharide chain length determinant N-terminal" evidence="9">
    <location>
        <begin position="30"/>
        <end position="121"/>
    </location>
</feature>
<keyword evidence="6 8" id="KW-1133">Transmembrane helix</keyword>
<evidence type="ECO:0000256" key="1">
    <source>
        <dbReference type="ARBA" id="ARBA00004651"/>
    </source>
</evidence>
<keyword evidence="3 8" id="KW-0812">Transmembrane</keyword>
<dbReference type="Pfam" id="PF02706">
    <property type="entry name" value="Wzz"/>
    <property type="match status" value="1"/>
</dbReference>
<dbReference type="InterPro" id="IPR005702">
    <property type="entry name" value="Wzc-like_C"/>
</dbReference>
<keyword evidence="2" id="KW-1003">Cell membrane</keyword>
<evidence type="ECO:0000259" key="10">
    <source>
        <dbReference type="Pfam" id="PF13807"/>
    </source>
</evidence>
<proteinExistence type="predicted"/>
<dbReference type="InterPro" id="IPR032807">
    <property type="entry name" value="GNVR"/>
</dbReference>
<accession>A0ABX8E5W4</accession>
<evidence type="ECO:0000256" key="2">
    <source>
        <dbReference type="ARBA" id="ARBA00022475"/>
    </source>
</evidence>
<gene>
    <name evidence="11" type="ORF">HT578_13560</name>
</gene>
<keyword evidence="5" id="KW-0067">ATP-binding</keyword>
<sequence>MNNSLVVHRGSQLQADLAQAFPAMAAPPEDRLDLRAIYFALRRQLTVIVVVAAVFVALAALVTTLQTPRYTASARVVLNSLEERTTPRGEGAGALPPDSDQVDTEVEVIRSRELALDVARALELDTNPNFAPGSGAGLRSRLKALVGMGEAEAPSPTREERLDAIAERLQGALAVERIGTTHAFSIAVTETDPRDAQAIANEYATQYSQFYLNQKRASGAQAAGFLSQRLEELRQQALDDMARVQQYRIANNLLSTTGASLSEQEISSYNQEVASARASAAADRAQLATARAQLRRGSAGDDVGEALNSGVVSSLRSKRAEVAGRVAALEAQFGPGYPALQSARSELDMVDAQIASEIKRIISNLEAKVQVSSGRLSSLQGSLGSAKGALASNNRAMVALTDLTRRAEASQELYDSYLAQYKETVASQGTERPDARVISYADLPETQVSPRPLLNLALALVVGLGVGVVIGLVREMLYTGLSTASDVEHKLSLRCLESVPQVGSILPGEDDPVEAIANAPMSGYAEAFRGLRASINHALGDTRNLVLITSALPREGKTTISAGLARVAALTGERAVVVDVDVRQRGATRALSGALPQVGLLEVLRGEATLEEALVLDARRGVCVLPIVGEAHGLEDLLGNGEMGPLLARLGDAFDLVLLDAPPILPITYTRTLATQVDGVVLVARWRATADHAIRAALRLLPEGRVRVAGAVLSQVDLRKQAKFGYGDASFYYEQYRRYYA</sequence>
<dbReference type="PANTHER" id="PTHR32309">
    <property type="entry name" value="TYROSINE-PROTEIN KINASE"/>
    <property type="match status" value="1"/>
</dbReference>
<name>A0ABX8E5W4_9SPHN</name>
<dbReference type="Proteomes" id="UP000677126">
    <property type="component" value="Chromosome"/>
</dbReference>
<comment type="subcellular location">
    <subcellularLocation>
        <location evidence="1">Cell membrane</location>
        <topology evidence="1">Multi-pass membrane protein</topology>
    </subcellularLocation>
</comment>
<keyword evidence="4" id="KW-0547">Nucleotide-binding</keyword>
<evidence type="ECO:0000256" key="5">
    <source>
        <dbReference type="ARBA" id="ARBA00022840"/>
    </source>
</evidence>
<keyword evidence="7 8" id="KW-0472">Membrane</keyword>
<dbReference type="InterPro" id="IPR050445">
    <property type="entry name" value="Bact_polysacc_biosynth/exp"/>
</dbReference>
<organism evidence="11 12">
    <name type="scientific">Novosphingobium decolorationis</name>
    <dbReference type="NCBI Taxonomy" id="2698673"/>
    <lineage>
        <taxon>Bacteria</taxon>
        <taxon>Pseudomonadati</taxon>
        <taxon>Pseudomonadota</taxon>
        <taxon>Alphaproteobacteria</taxon>
        <taxon>Sphingomonadales</taxon>
        <taxon>Sphingomonadaceae</taxon>
        <taxon>Novosphingobium</taxon>
    </lineage>
</organism>
<evidence type="ECO:0000313" key="11">
    <source>
        <dbReference type="EMBL" id="QVM84571.1"/>
    </source>
</evidence>
<dbReference type="EMBL" id="CP054856">
    <property type="protein sequence ID" value="QVM84571.1"/>
    <property type="molecule type" value="Genomic_DNA"/>
</dbReference>
<dbReference type="Pfam" id="PF13807">
    <property type="entry name" value="GNVR"/>
    <property type="match status" value="1"/>
</dbReference>
<protein>
    <submittedName>
        <fullName evidence="11">AAA family ATPase</fullName>
    </submittedName>
</protein>
<dbReference type="InterPro" id="IPR003856">
    <property type="entry name" value="LPS_length_determ_N"/>
</dbReference>
<dbReference type="RefSeq" id="WP_213500063.1">
    <property type="nucleotide sequence ID" value="NZ_CP054856.1"/>
</dbReference>
<dbReference type="InterPro" id="IPR027417">
    <property type="entry name" value="P-loop_NTPase"/>
</dbReference>
<evidence type="ECO:0000256" key="7">
    <source>
        <dbReference type="ARBA" id="ARBA00023136"/>
    </source>
</evidence>
<feature type="domain" description="Tyrosine-protein kinase G-rich" evidence="10">
    <location>
        <begin position="402"/>
        <end position="476"/>
    </location>
</feature>
<dbReference type="Gene3D" id="3.40.50.300">
    <property type="entry name" value="P-loop containing nucleotide triphosphate hydrolases"/>
    <property type="match status" value="1"/>
</dbReference>
<dbReference type="PANTHER" id="PTHR32309:SF13">
    <property type="entry name" value="FERRIC ENTEROBACTIN TRANSPORT PROTEIN FEPE"/>
    <property type="match status" value="1"/>
</dbReference>
<dbReference type="CDD" id="cd05387">
    <property type="entry name" value="BY-kinase"/>
    <property type="match status" value="1"/>
</dbReference>
<dbReference type="SUPFAM" id="SSF52540">
    <property type="entry name" value="P-loop containing nucleoside triphosphate hydrolases"/>
    <property type="match status" value="1"/>
</dbReference>
<reference evidence="11 12" key="1">
    <citation type="journal article" date="2021" name="Int. J. Syst. Evol. Microbiol.">
        <title>Novosphingobium decolorationis sp. nov., an aniline blue-decolourizing bacterium isolated from East Pacific sediment.</title>
        <authorList>
            <person name="Chen X."/>
            <person name="Dong B."/>
            <person name="Chen T."/>
            <person name="Ren N."/>
            <person name="Wang J."/>
            <person name="Xu Y."/>
            <person name="Yang J."/>
            <person name="Zhu S."/>
            <person name="Chen J."/>
        </authorList>
    </citation>
    <scope>NUCLEOTIDE SEQUENCE [LARGE SCALE GENOMIC DNA]</scope>
    <source>
        <strain evidence="11 12">502str22</strain>
    </source>
</reference>
<feature type="transmembrane region" description="Helical" evidence="8">
    <location>
        <begin position="45"/>
        <end position="65"/>
    </location>
</feature>
<evidence type="ECO:0000256" key="8">
    <source>
        <dbReference type="SAM" id="Phobius"/>
    </source>
</evidence>
<evidence type="ECO:0000259" key="9">
    <source>
        <dbReference type="Pfam" id="PF02706"/>
    </source>
</evidence>
<keyword evidence="12" id="KW-1185">Reference proteome</keyword>